<feature type="transmembrane region" description="Helical" evidence="1">
    <location>
        <begin position="62"/>
        <end position="81"/>
    </location>
</feature>
<keyword evidence="3" id="KW-1185">Reference proteome</keyword>
<evidence type="ECO:0000256" key="1">
    <source>
        <dbReference type="SAM" id="Phobius"/>
    </source>
</evidence>
<keyword evidence="1" id="KW-0812">Transmembrane</keyword>
<sequence>MDFLRNPCCCTTLRTGGFIIAILEIICGVILVLLAAFLPHDLDFLEITNFDYEYHREGLRDLILFLWLIDILFASLLLHGIKKENQLFLKVWMIFKVSLIALDISIKLLMVCLSVTRRGGIIVYFEDAVEYLVYVYFIYVVFCLFHEMRDATNAEKKEEPKLETV</sequence>
<feature type="transmembrane region" description="Helical" evidence="1">
    <location>
        <begin position="93"/>
        <end position="116"/>
    </location>
</feature>
<dbReference type="AlphaFoldDB" id="A0A1D2MC64"/>
<dbReference type="PANTHER" id="PTHR36694">
    <property type="entry name" value="PASIFLORA 1, ISOFORM A-RELATED"/>
    <property type="match status" value="1"/>
</dbReference>
<name>A0A1D2MC64_ORCCI</name>
<organism evidence="2 3">
    <name type="scientific">Orchesella cincta</name>
    <name type="common">Springtail</name>
    <name type="synonym">Podura cincta</name>
    <dbReference type="NCBI Taxonomy" id="48709"/>
    <lineage>
        <taxon>Eukaryota</taxon>
        <taxon>Metazoa</taxon>
        <taxon>Ecdysozoa</taxon>
        <taxon>Arthropoda</taxon>
        <taxon>Hexapoda</taxon>
        <taxon>Collembola</taxon>
        <taxon>Entomobryomorpha</taxon>
        <taxon>Entomobryoidea</taxon>
        <taxon>Orchesellidae</taxon>
        <taxon>Orchesellinae</taxon>
        <taxon>Orchesella</taxon>
    </lineage>
</organism>
<comment type="caution">
    <text evidence="2">The sequence shown here is derived from an EMBL/GenBank/DDBJ whole genome shotgun (WGS) entry which is preliminary data.</text>
</comment>
<dbReference type="Proteomes" id="UP000094527">
    <property type="component" value="Unassembled WGS sequence"/>
</dbReference>
<evidence type="ECO:0000313" key="2">
    <source>
        <dbReference type="EMBL" id="ODM90563.1"/>
    </source>
</evidence>
<feature type="transmembrane region" description="Helical" evidence="1">
    <location>
        <begin position="12"/>
        <end position="38"/>
    </location>
</feature>
<dbReference type="PANTHER" id="PTHR36694:SF11">
    <property type="entry name" value="LP21121P-RELATED"/>
    <property type="match status" value="1"/>
</dbReference>
<protein>
    <submittedName>
        <fullName evidence="2">Uncharacterized protein</fullName>
    </submittedName>
</protein>
<keyword evidence="1" id="KW-0472">Membrane</keyword>
<reference evidence="2 3" key="1">
    <citation type="journal article" date="2016" name="Genome Biol. Evol.">
        <title>Gene Family Evolution Reflects Adaptation to Soil Environmental Stressors in the Genome of the Collembolan Orchesella cincta.</title>
        <authorList>
            <person name="Faddeeva-Vakhrusheva A."/>
            <person name="Derks M.F."/>
            <person name="Anvar S.Y."/>
            <person name="Agamennone V."/>
            <person name="Suring W."/>
            <person name="Smit S."/>
            <person name="van Straalen N.M."/>
            <person name="Roelofs D."/>
        </authorList>
    </citation>
    <scope>NUCLEOTIDE SEQUENCE [LARGE SCALE GENOMIC DNA]</scope>
    <source>
        <tissue evidence="2">Mixed pool</tissue>
    </source>
</reference>
<evidence type="ECO:0000313" key="3">
    <source>
        <dbReference type="Proteomes" id="UP000094527"/>
    </source>
</evidence>
<proteinExistence type="predicted"/>
<feature type="transmembrane region" description="Helical" evidence="1">
    <location>
        <begin position="128"/>
        <end position="146"/>
    </location>
</feature>
<keyword evidence="1" id="KW-1133">Transmembrane helix</keyword>
<gene>
    <name evidence="2" type="ORF">Ocin01_16117</name>
</gene>
<dbReference type="EMBL" id="LJIJ01001908">
    <property type="protein sequence ID" value="ODM90563.1"/>
    <property type="molecule type" value="Genomic_DNA"/>
</dbReference>
<accession>A0A1D2MC64</accession>